<protein>
    <submittedName>
        <fullName evidence="2">Uncharacterized protein</fullName>
    </submittedName>
</protein>
<evidence type="ECO:0000313" key="2">
    <source>
        <dbReference type="EMBL" id="MBP2294584.1"/>
    </source>
</evidence>
<name>A0ABS4SPV2_9PROT</name>
<keyword evidence="3" id="KW-1185">Reference proteome</keyword>
<sequence>MLTLADIIAFYSAEPSPENSGARRALGIDEEADRIPPRTPPARRAQPRRLLVHHAAVIVQRGSAPCRPAAQ</sequence>
<evidence type="ECO:0000313" key="3">
    <source>
        <dbReference type="Proteomes" id="UP000781958"/>
    </source>
</evidence>
<accession>A0ABS4SPV2</accession>
<dbReference type="Proteomes" id="UP000781958">
    <property type="component" value="Unassembled WGS sequence"/>
</dbReference>
<proteinExistence type="predicted"/>
<dbReference type="RefSeq" id="WP_209768821.1">
    <property type="nucleotide sequence ID" value="NZ_JAGINP010000017.1"/>
</dbReference>
<reference evidence="2 3" key="1">
    <citation type="submission" date="2021-03" db="EMBL/GenBank/DDBJ databases">
        <title>Genomic Encyclopedia of Type Strains, Phase III (KMG-III): the genomes of soil and plant-associated and newly described type strains.</title>
        <authorList>
            <person name="Whitman W."/>
        </authorList>
    </citation>
    <scope>NUCLEOTIDE SEQUENCE [LARGE SCALE GENOMIC DNA]</scope>
    <source>
        <strain evidence="2 3">IMMIB AFH-6</strain>
    </source>
</reference>
<evidence type="ECO:0000256" key="1">
    <source>
        <dbReference type="SAM" id="MobiDB-lite"/>
    </source>
</evidence>
<comment type="caution">
    <text evidence="2">The sequence shown here is derived from an EMBL/GenBank/DDBJ whole genome shotgun (WGS) entry which is preliminary data.</text>
</comment>
<gene>
    <name evidence="2" type="ORF">J2851_004374</name>
</gene>
<feature type="region of interest" description="Disordered" evidence="1">
    <location>
        <begin position="15"/>
        <end position="46"/>
    </location>
</feature>
<dbReference type="EMBL" id="JAGINP010000017">
    <property type="protein sequence ID" value="MBP2294584.1"/>
    <property type="molecule type" value="Genomic_DNA"/>
</dbReference>
<organism evidence="2 3">
    <name type="scientific">Azospirillum rugosum</name>
    <dbReference type="NCBI Taxonomy" id="416170"/>
    <lineage>
        <taxon>Bacteria</taxon>
        <taxon>Pseudomonadati</taxon>
        <taxon>Pseudomonadota</taxon>
        <taxon>Alphaproteobacteria</taxon>
        <taxon>Rhodospirillales</taxon>
        <taxon>Azospirillaceae</taxon>
        <taxon>Azospirillum</taxon>
    </lineage>
</organism>